<reference evidence="1 2" key="1">
    <citation type="submission" date="2018-11" db="EMBL/GenBank/DDBJ databases">
        <title>Sequencing the genomes of 1000 actinobacteria strains.</title>
        <authorList>
            <person name="Klenk H.-P."/>
        </authorList>
    </citation>
    <scope>NUCLEOTIDE SEQUENCE [LARGE SCALE GENOMIC DNA]</scope>
    <source>
        <strain evidence="1 2">DSM 44231</strain>
    </source>
</reference>
<sequence>MTRKHLGYREPSGWTSRPDCLEDQAAAERLRNATNLLGGRSAAARRTWHITDCDENCGASR</sequence>
<proteinExistence type="predicted"/>
<dbReference type="EMBL" id="RJKM01000001">
    <property type="protein sequence ID" value="ROP40724.1"/>
    <property type="molecule type" value="Genomic_DNA"/>
</dbReference>
<gene>
    <name evidence="1" type="ORF">EDD40_6141</name>
</gene>
<dbReference type="RefSeq" id="WP_148088954.1">
    <property type="nucleotide sequence ID" value="NZ_RJKM01000001.1"/>
</dbReference>
<dbReference type="AlphaFoldDB" id="A0A3N1HDZ8"/>
<organism evidence="1 2">
    <name type="scientific">Saccharothrix texasensis</name>
    <dbReference type="NCBI Taxonomy" id="103734"/>
    <lineage>
        <taxon>Bacteria</taxon>
        <taxon>Bacillati</taxon>
        <taxon>Actinomycetota</taxon>
        <taxon>Actinomycetes</taxon>
        <taxon>Pseudonocardiales</taxon>
        <taxon>Pseudonocardiaceae</taxon>
        <taxon>Saccharothrix</taxon>
    </lineage>
</organism>
<dbReference type="OrthoDB" id="3698725at2"/>
<dbReference type="Proteomes" id="UP000268727">
    <property type="component" value="Unassembled WGS sequence"/>
</dbReference>
<name>A0A3N1HDZ8_9PSEU</name>
<keyword evidence="2" id="KW-1185">Reference proteome</keyword>
<evidence type="ECO:0000313" key="2">
    <source>
        <dbReference type="Proteomes" id="UP000268727"/>
    </source>
</evidence>
<evidence type="ECO:0000313" key="1">
    <source>
        <dbReference type="EMBL" id="ROP40724.1"/>
    </source>
</evidence>
<protein>
    <submittedName>
        <fullName evidence="1">Uncharacterized protein</fullName>
    </submittedName>
</protein>
<accession>A0A3N1HDZ8</accession>
<comment type="caution">
    <text evidence="1">The sequence shown here is derived from an EMBL/GenBank/DDBJ whole genome shotgun (WGS) entry which is preliminary data.</text>
</comment>